<dbReference type="AlphaFoldDB" id="A0A6J3MCU4"/>
<organism evidence="2">
    <name type="scientific">Dissoconium aciculare CBS 342.82</name>
    <dbReference type="NCBI Taxonomy" id="1314786"/>
    <lineage>
        <taxon>Eukaryota</taxon>
        <taxon>Fungi</taxon>
        <taxon>Dikarya</taxon>
        <taxon>Ascomycota</taxon>
        <taxon>Pezizomycotina</taxon>
        <taxon>Dothideomycetes</taxon>
        <taxon>Dothideomycetidae</taxon>
        <taxon>Mycosphaerellales</taxon>
        <taxon>Dissoconiaceae</taxon>
        <taxon>Dissoconium</taxon>
    </lineage>
</organism>
<protein>
    <submittedName>
        <fullName evidence="2">Uncharacterized protein</fullName>
    </submittedName>
</protein>
<reference evidence="2" key="1">
    <citation type="submission" date="2020-01" db="EMBL/GenBank/DDBJ databases">
        <authorList>
            <consortium name="DOE Joint Genome Institute"/>
            <person name="Haridas S."/>
            <person name="Albert R."/>
            <person name="Binder M."/>
            <person name="Bloem J."/>
            <person name="Labutti K."/>
            <person name="Salamov A."/>
            <person name="Andreopoulos B."/>
            <person name="Baker S.E."/>
            <person name="Barry K."/>
            <person name="Bills G."/>
            <person name="Bluhm B.H."/>
            <person name="Cannon C."/>
            <person name="Castanera R."/>
            <person name="Culley D.E."/>
            <person name="Daum C."/>
            <person name="Ezra D."/>
            <person name="Gonzalez J.B."/>
            <person name="Henrissat B."/>
            <person name="Kuo A."/>
            <person name="Liang C."/>
            <person name="Lipzen A."/>
            <person name="Lutzoni F."/>
            <person name="Magnuson J."/>
            <person name="Mondo S."/>
            <person name="Nolan M."/>
            <person name="Ohm R."/>
            <person name="Pangilinan J."/>
            <person name="Park H.-J."/>
            <person name="Ramirez L."/>
            <person name="Alfaro M."/>
            <person name="Sun H."/>
            <person name="Tritt A."/>
            <person name="Yoshinaga Y."/>
            <person name="Zwiers L.-H."/>
            <person name="Turgeon B.G."/>
            <person name="Goodwin S.B."/>
            <person name="Spatafora J.W."/>
            <person name="Crous P.W."/>
            <person name="Grigoriev I.V."/>
        </authorList>
    </citation>
    <scope>NUCLEOTIDE SEQUENCE</scope>
    <source>
        <strain evidence="2">CBS 342.82</strain>
    </source>
</reference>
<reference evidence="2" key="3">
    <citation type="submission" date="2025-08" db="UniProtKB">
        <authorList>
            <consortium name="RefSeq"/>
        </authorList>
    </citation>
    <scope>IDENTIFICATION</scope>
    <source>
        <strain evidence="2">CBS 342.82</strain>
    </source>
</reference>
<dbReference type="GeneID" id="54366130"/>
<dbReference type="OrthoDB" id="3643156at2759"/>
<reference evidence="2" key="2">
    <citation type="submission" date="2020-04" db="EMBL/GenBank/DDBJ databases">
        <authorList>
            <consortium name="NCBI Genome Project"/>
        </authorList>
    </citation>
    <scope>NUCLEOTIDE SEQUENCE</scope>
    <source>
        <strain evidence="2">CBS 342.82</strain>
    </source>
</reference>
<sequence length="387" mass="43603">MDFEHLYTSTAHIYIKGTSPASSLLQGHNISLIMRSYFILIAISIWLDVGLATEDKGKDKDPGIGITLYDGYATVSAFTENDKYIDIAKIEGGATYKAYMLGELQQQDLTQFPYCPLSKQLCERFWPFSTTVNALTPILHALVAAARSFIERPVESVLVSLDAIPFDRWARAQEDVRSALDSIHVHTWSRPYRIFPELNWALGMGGRCSAYLWPGEPYYNDPGKFMLGVEYTRRSLVLSLWEEECGLVWPRSEHGIYSRRGLGFDAREACVNENPSKNSDVQAYCDDLFKSELRELLRNSSQVSKYKNISTIDSVLITGERADDESIKTLLSEVLEELYANGGSLDLSLTLKFSPDPTFAGSRAAAFAERGEKIMKRRRENGDPRDL</sequence>
<accession>A0A6J3MCU4</accession>
<keyword evidence="1" id="KW-1185">Reference proteome</keyword>
<dbReference type="Proteomes" id="UP000504637">
    <property type="component" value="Unplaced"/>
</dbReference>
<evidence type="ECO:0000313" key="2">
    <source>
        <dbReference type="RefSeq" id="XP_033462881.1"/>
    </source>
</evidence>
<name>A0A6J3MCU4_9PEZI</name>
<gene>
    <name evidence="2" type="ORF">K489DRAFT_428306</name>
</gene>
<proteinExistence type="predicted"/>
<evidence type="ECO:0000313" key="1">
    <source>
        <dbReference type="Proteomes" id="UP000504637"/>
    </source>
</evidence>
<dbReference type="RefSeq" id="XP_033462881.1">
    <property type="nucleotide sequence ID" value="XM_033608330.1"/>
</dbReference>